<evidence type="ECO:0000256" key="5">
    <source>
        <dbReference type="ARBA" id="ARBA00022771"/>
    </source>
</evidence>
<evidence type="ECO:0000256" key="2">
    <source>
        <dbReference type="ARBA" id="ARBA00005690"/>
    </source>
</evidence>
<comment type="similarity">
    <text evidence="2">Belongs to the replication factor A protein 1 family.</text>
</comment>
<dbReference type="PANTHER" id="PTHR47165">
    <property type="entry name" value="OS03G0429900 PROTEIN"/>
    <property type="match status" value="1"/>
</dbReference>
<reference evidence="11" key="1">
    <citation type="submission" date="2021-02" db="EMBL/GenBank/DDBJ databases">
        <authorList>
            <person name="Dougan E. K."/>
            <person name="Rhodes N."/>
            <person name="Thang M."/>
            <person name="Chan C."/>
        </authorList>
    </citation>
    <scope>NUCLEOTIDE SEQUENCE</scope>
</reference>
<gene>
    <name evidence="11" type="primary">RPA1A</name>
    <name evidence="11" type="ORF">SNEC2469_LOCUS20046</name>
</gene>
<dbReference type="AlphaFoldDB" id="A0A812WNS6"/>
<dbReference type="GO" id="GO:0006260">
    <property type="term" value="P:DNA replication"/>
    <property type="evidence" value="ECO:0007669"/>
    <property type="project" value="UniProtKB-KW"/>
</dbReference>
<keyword evidence="8" id="KW-0539">Nucleus</keyword>
<dbReference type="Pfam" id="PF08646">
    <property type="entry name" value="Rep_fac-A_C"/>
    <property type="match status" value="1"/>
</dbReference>
<keyword evidence="6" id="KW-0862">Zinc</keyword>
<dbReference type="Gene3D" id="2.40.50.140">
    <property type="entry name" value="Nucleic acid-binding proteins"/>
    <property type="match status" value="3"/>
</dbReference>
<name>A0A812WNS6_9DINO</name>
<dbReference type="Pfam" id="PF16900">
    <property type="entry name" value="REPA_OB_2"/>
    <property type="match status" value="1"/>
</dbReference>
<evidence type="ECO:0000256" key="3">
    <source>
        <dbReference type="ARBA" id="ARBA00022705"/>
    </source>
</evidence>
<organism evidence="11 12">
    <name type="scientific">Symbiodinium necroappetens</name>
    <dbReference type="NCBI Taxonomy" id="1628268"/>
    <lineage>
        <taxon>Eukaryota</taxon>
        <taxon>Sar</taxon>
        <taxon>Alveolata</taxon>
        <taxon>Dinophyceae</taxon>
        <taxon>Suessiales</taxon>
        <taxon>Symbiodiniaceae</taxon>
        <taxon>Symbiodinium</taxon>
    </lineage>
</organism>
<dbReference type="GO" id="GO:0008270">
    <property type="term" value="F:zinc ion binding"/>
    <property type="evidence" value="ECO:0007669"/>
    <property type="project" value="UniProtKB-KW"/>
</dbReference>
<dbReference type="CDD" id="cd04474">
    <property type="entry name" value="RPA1_DBD_A"/>
    <property type="match status" value="1"/>
</dbReference>
<evidence type="ECO:0000313" key="11">
    <source>
        <dbReference type="EMBL" id="CAE7695703.1"/>
    </source>
</evidence>
<accession>A0A812WNS6</accession>
<comment type="caution">
    <text evidence="11">The sequence shown here is derived from an EMBL/GenBank/DDBJ whole genome shotgun (WGS) entry which is preliminary data.</text>
</comment>
<evidence type="ECO:0000256" key="7">
    <source>
        <dbReference type="ARBA" id="ARBA00023125"/>
    </source>
</evidence>
<keyword evidence="5" id="KW-0863">Zinc-finger</keyword>
<dbReference type="FunFam" id="2.40.50.140:FF:000041">
    <property type="entry name" value="Replication protein A subunit"/>
    <property type="match status" value="1"/>
</dbReference>
<evidence type="ECO:0000256" key="4">
    <source>
        <dbReference type="ARBA" id="ARBA00022723"/>
    </source>
</evidence>
<dbReference type="InterPro" id="IPR012340">
    <property type="entry name" value="NA-bd_OB-fold"/>
</dbReference>
<feature type="domain" description="Replication protein A OB" evidence="10">
    <location>
        <begin position="322"/>
        <end position="413"/>
    </location>
</feature>
<keyword evidence="4" id="KW-0479">Metal-binding</keyword>
<dbReference type="GO" id="GO:0003677">
    <property type="term" value="F:DNA binding"/>
    <property type="evidence" value="ECO:0007669"/>
    <property type="project" value="UniProtKB-KW"/>
</dbReference>
<dbReference type="CDD" id="cd04475">
    <property type="entry name" value="RPA1_DBD_B"/>
    <property type="match status" value="1"/>
</dbReference>
<feature type="domain" description="Replication factor A C-terminal" evidence="9">
    <location>
        <begin position="486"/>
        <end position="635"/>
    </location>
</feature>
<evidence type="ECO:0000259" key="9">
    <source>
        <dbReference type="Pfam" id="PF08646"/>
    </source>
</evidence>
<evidence type="ECO:0000313" key="12">
    <source>
        <dbReference type="Proteomes" id="UP000601435"/>
    </source>
</evidence>
<dbReference type="InterPro" id="IPR031657">
    <property type="entry name" value="REPA_OB_2"/>
</dbReference>
<keyword evidence="7" id="KW-0238">DNA-binding</keyword>
<evidence type="ECO:0000256" key="6">
    <source>
        <dbReference type="ARBA" id="ARBA00022833"/>
    </source>
</evidence>
<protein>
    <submittedName>
        <fullName evidence="11">RPA1A protein</fullName>
    </submittedName>
</protein>
<evidence type="ECO:0000256" key="1">
    <source>
        <dbReference type="ARBA" id="ARBA00004123"/>
    </source>
</evidence>
<dbReference type="GO" id="GO:0005634">
    <property type="term" value="C:nucleus"/>
    <property type="evidence" value="ECO:0007669"/>
    <property type="project" value="UniProtKB-SubCell"/>
</dbReference>
<dbReference type="Proteomes" id="UP000601435">
    <property type="component" value="Unassembled WGS sequence"/>
</dbReference>
<dbReference type="FunFam" id="2.40.50.140:FF:000064">
    <property type="entry name" value="Replication protein A subunit"/>
    <property type="match status" value="1"/>
</dbReference>
<dbReference type="PANTHER" id="PTHR47165:SF4">
    <property type="entry name" value="OS03G0429900 PROTEIN"/>
    <property type="match status" value="1"/>
</dbReference>
<dbReference type="SUPFAM" id="SSF50249">
    <property type="entry name" value="Nucleic acid-binding proteins"/>
    <property type="match status" value="3"/>
</dbReference>
<dbReference type="InterPro" id="IPR013955">
    <property type="entry name" value="Rep_factor-A_C"/>
</dbReference>
<evidence type="ECO:0000256" key="8">
    <source>
        <dbReference type="ARBA" id="ARBA00023242"/>
    </source>
</evidence>
<keyword evidence="3" id="KW-0235">DNA replication</keyword>
<dbReference type="EMBL" id="CAJNJA010034631">
    <property type="protein sequence ID" value="CAE7695703.1"/>
    <property type="molecule type" value="Genomic_DNA"/>
</dbReference>
<sequence>MAQDGTAAKSPELSAGSVRCLAAAALRPEEAAGAAGAAGGPIRVQVLCRKPAREGSKDRRTALRISDGCHHILALLAEDIKDPQEGSVIELLEWSCGMHEGLQAVFVEDWDQTSTECLGILGQPVAVPLEVPPSAPQTSAFEAPMAPAAKCQPLCEKPRPVASPMRSQSQASFHPDTKSLASPHAVAAMMPASASLPVVPIAELSSFMQRCRVMVRVLSKSEMKTFNNARGPGKLFSVDLMDAAGECVRAACFNAAADKYFGMLQIKKTYDINGASVKPGNPRWCRYPFELTIEDRGTSVVALPEDGSIPPMPYKFVPLASLGTSPAGSSCDVMGVVHSVEEPVSIATRNQGPRQRRQFLIVDSSQASVSVSLWGEKADIQFGVGSVIFIRNAKVSDFSGRSLDLNAGSFLEANPDDKRAFQLKAWYQGGGKNEPVRFTLTTGQSSTRGRKRSLAEMQQEDGLLRLQSDGSEKAHTVHYHRVSPVTVTAVRNERAPFYWGCTQEVIGMESKPRMCNKKVENGQCAGGHICPEPAARFNLNLTLSDATSSVRCRAFGEPAEALADVPASEFAVLENERLTGSIHAEKAYMRIFSNMLRRWSLTLKCRKECFEGRERVQISVENCSPVDFVSEGKEMAAAVRHALGIKESESMRTPQMLIERSRGAEGTVVVNARV</sequence>
<dbReference type="OrthoDB" id="1751331at2759"/>
<comment type="subcellular location">
    <subcellularLocation>
        <location evidence="1">Nucleus</location>
    </subcellularLocation>
</comment>
<evidence type="ECO:0000259" key="10">
    <source>
        <dbReference type="Pfam" id="PF16900"/>
    </source>
</evidence>
<keyword evidence="12" id="KW-1185">Reference proteome</keyword>
<proteinExistence type="inferred from homology"/>